<dbReference type="PANTHER" id="PTHR43362">
    <property type="entry name" value="MANNITOL DEHYDROGENASE DSF1-RELATED"/>
    <property type="match status" value="1"/>
</dbReference>
<dbReference type="Gene3D" id="1.10.1040.10">
    <property type="entry name" value="N-(1-d-carboxylethyl)-l-norvaline Dehydrogenase, domain 2"/>
    <property type="match status" value="1"/>
</dbReference>
<dbReference type="InterPro" id="IPR050988">
    <property type="entry name" value="Mannitol_DH/Oxidoreductase"/>
</dbReference>
<evidence type="ECO:0000256" key="1">
    <source>
        <dbReference type="ARBA" id="ARBA00006541"/>
    </source>
</evidence>
<evidence type="ECO:0000259" key="7">
    <source>
        <dbReference type="Pfam" id="PF01232"/>
    </source>
</evidence>
<dbReference type="PROSITE" id="PS00974">
    <property type="entry name" value="MANNITOL_DHGENASE"/>
    <property type="match status" value="1"/>
</dbReference>
<dbReference type="InterPro" id="IPR023027">
    <property type="entry name" value="Mannitol_DH_CS"/>
</dbReference>
<dbReference type="InterPro" id="IPR013131">
    <property type="entry name" value="Mannitol_DH_N"/>
</dbReference>
<organism evidence="9 10">
    <name type="scientific">Isoptericola peretonis</name>
    <dbReference type="NCBI Taxonomy" id="2918523"/>
    <lineage>
        <taxon>Bacteria</taxon>
        <taxon>Bacillati</taxon>
        <taxon>Actinomycetota</taxon>
        <taxon>Actinomycetes</taxon>
        <taxon>Micrococcales</taxon>
        <taxon>Promicromonosporaceae</taxon>
        <taxon>Isoptericola</taxon>
    </lineage>
</organism>
<keyword evidence="4" id="KW-0560">Oxidoreductase</keyword>
<evidence type="ECO:0000256" key="5">
    <source>
        <dbReference type="ARBA" id="ARBA00023027"/>
    </source>
</evidence>
<evidence type="ECO:0000256" key="3">
    <source>
        <dbReference type="ARBA" id="ARBA00016219"/>
    </source>
</evidence>
<keyword evidence="10" id="KW-1185">Reference proteome</keyword>
<name>A0ABT0J3E4_9MICO</name>
<evidence type="ECO:0000313" key="10">
    <source>
        <dbReference type="Proteomes" id="UP001651050"/>
    </source>
</evidence>
<gene>
    <name evidence="9" type="ORF">M1843_09755</name>
</gene>
<dbReference type="SUPFAM" id="SSF51735">
    <property type="entry name" value="NAD(P)-binding Rossmann-fold domains"/>
    <property type="match status" value="1"/>
</dbReference>
<evidence type="ECO:0000256" key="6">
    <source>
        <dbReference type="ARBA" id="ARBA00048615"/>
    </source>
</evidence>
<proteinExistence type="inferred from homology"/>
<evidence type="ECO:0000256" key="2">
    <source>
        <dbReference type="ARBA" id="ARBA00012939"/>
    </source>
</evidence>
<comment type="catalytic activity">
    <reaction evidence="6">
        <text>D-mannitol 1-phosphate + NAD(+) = beta-D-fructose 6-phosphate + NADH + H(+)</text>
        <dbReference type="Rhea" id="RHEA:19661"/>
        <dbReference type="ChEBI" id="CHEBI:15378"/>
        <dbReference type="ChEBI" id="CHEBI:57540"/>
        <dbReference type="ChEBI" id="CHEBI:57634"/>
        <dbReference type="ChEBI" id="CHEBI:57945"/>
        <dbReference type="ChEBI" id="CHEBI:61381"/>
        <dbReference type="EC" id="1.1.1.17"/>
    </reaction>
</comment>
<evidence type="ECO:0000256" key="4">
    <source>
        <dbReference type="ARBA" id="ARBA00023002"/>
    </source>
</evidence>
<dbReference type="Gene3D" id="3.40.50.720">
    <property type="entry name" value="NAD(P)-binding Rossmann-like Domain"/>
    <property type="match status" value="1"/>
</dbReference>
<dbReference type="InterPro" id="IPR013118">
    <property type="entry name" value="Mannitol_DH_C"/>
</dbReference>
<protein>
    <recommendedName>
        <fullName evidence="3">Mannitol-1-phosphate 5-dehydrogenase</fullName>
        <ecNumber evidence="2">1.1.1.17</ecNumber>
    </recommendedName>
</protein>
<reference evidence="9 10" key="1">
    <citation type="submission" date="2022-02" db="EMBL/GenBank/DDBJ databases">
        <title>The car tank lid bacteriome: a reservoir of bacteria with potential in bioremediation of fuel.</title>
        <authorList>
            <person name="Vidal-Verdu A."/>
            <person name="Gomez-Martinez D."/>
            <person name="Latorre-Perez A."/>
            <person name="Pereto J."/>
            <person name="Porcar M."/>
        </authorList>
    </citation>
    <scope>NUCLEOTIDE SEQUENCE [LARGE SCALE GENOMIC DNA]</scope>
    <source>
        <strain evidence="9 10">4D.3</strain>
    </source>
</reference>
<evidence type="ECO:0000259" key="8">
    <source>
        <dbReference type="Pfam" id="PF08125"/>
    </source>
</evidence>
<keyword evidence="5" id="KW-0520">NAD</keyword>
<feature type="domain" description="Mannitol dehydrogenase N-terminal" evidence="7">
    <location>
        <begin position="32"/>
        <end position="282"/>
    </location>
</feature>
<dbReference type="PRINTS" id="PR00084">
    <property type="entry name" value="MTLDHDRGNASE"/>
</dbReference>
<comment type="similarity">
    <text evidence="1">Belongs to the mannitol dehydrogenase family.</text>
</comment>
<sequence length="494" mass="54157">MTALSAETVSSLAGGDLPLAVPQYDRSRLRAGIVHLGVGGFHRAHQAMYLDRLMNAGEAFDWAICGVGVLPHDARMRDALTSQDGLYTLVLKHPDGTLEGRVIGSIVEFLLAPDDPEAVIEKLASPEIRIASLTVTEGGYHVHPVTGEFDADDPAVRADLEPGAVPATTFGLVTEALRRRRYRGVPPLTVQSCDNIQGNGDVARRMFTAFARLKDPELAGWIEEHVPFPDSMVDRITPVTTDDDRAMVARRFGVDDAWPVVAEPFTQWVVEDRFAAGRPPYEKVGAQLVDDVEPYELMKLRLLNASHQALCYLGYLAGYRYAHEVCSDETFVRFLRDYMAREGAPTLMPVPGVGLEEYQATLIERFANPHVRDTLARLCAESSDRIPSWLVPVIRANLAAGGEVHRSAAVVAAWARYDEGVDEQGEPITVVDRLADRLRAAAARNHDDPLAFVRDEELFGDLASEPRFVEAYVAALDSLHTLGARATVENLVAG</sequence>
<dbReference type="EC" id="1.1.1.17" evidence="2"/>
<feature type="domain" description="Mannitol dehydrogenase C-terminal" evidence="8">
    <location>
        <begin position="291"/>
        <end position="479"/>
    </location>
</feature>
<dbReference type="EMBL" id="JALQCY010000003">
    <property type="protein sequence ID" value="MCK9794029.1"/>
    <property type="molecule type" value="Genomic_DNA"/>
</dbReference>
<dbReference type="SUPFAM" id="SSF48179">
    <property type="entry name" value="6-phosphogluconate dehydrogenase C-terminal domain-like"/>
    <property type="match status" value="1"/>
</dbReference>
<dbReference type="Pfam" id="PF08125">
    <property type="entry name" value="Mannitol_dh_C"/>
    <property type="match status" value="1"/>
</dbReference>
<accession>A0ABT0J3E4</accession>
<comment type="caution">
    <text evidence="9">The sequence shown here is derived from an EMBL/GenBank/DDBJ whole genome shotgun (WGS) entry which is preliminary data.</text>
</comment>
<dbReference type="InterPro" id="IPR000669">
    <property type="entry name" value="Mannitol_DH"/>
</dbReference>
<dbReference type="InterPro" id="IPR036291">
    <property type="entry name" value="NAD(P)-bd_dom_sf"/>
</dbReference>
<dbReference type="RefSeq" id="WP_416343887.1">
    <property type="nucleotide sequence ID" value="NZ_JALQCY010000003.1"/>
</dbReference>
<dbReference type="InterPro" id="IPR008927">
    <property type="entry name" value="6-PGluconate_DH-like_C_sf"/>
</dbReference>
<dbReference type="Pfam" id="PF01232">
    <property type="entry name" value="Mannitol_dh"/>
    <property type="match status" value="1"/>
</dbReference>
<dbReference type="InterPro" id="IPR013328">
    <property type="entry name" value="6PGD_dom2"/>
</dbReference>
<dbReference type="Proteomes" id="UP001651050">
    <property type="component" value="Unassembled WGS sequence"/>
</dbReference>
<evidence type="ECO:0000313" key="9">
    <source>
        <dbReference type="EMBL" id="MCK9794029.1"/>
    </source>
</evidence>
<dbReference type="PANTHER" id="PTHR43362:SF1">
    <property type="entry name" value="MANNITOL DEHYDROGENASE 2-RELATED"/>
    <property type="match status" value="1"/>
</dbReference>